<keyword evidence="3" id="KW-1185">Reference proteome</keyword>
<organism evidence="2 3">
    <name type="scientific">Paraburkholderia hiiakae</name>
    <dbReference type="NCBI Taxonomy" id="1081782"/>
    <lineage>
        <taxon>Bacteria</taxon>
        <taxon>Pseudomonadati</taxon>
        <taxon>Pseudomonadota</taxon>
        <taxon>Betaproteobacteria</taxon>
        <taxon>Burkholderiales</taxon>
        <taxon>Burkholderiaceae</taxon>
        <taxon>Paraburkholderia</taxon>
    </lineage>
</organism>
<dbReference type="RefSeq" id="WP_201697904.1">
    <property type="nucleotide sequence ID" value="NZ_CAJHCQ010000011.1"/>
</dbReference>
<dbReference type="Pfam" id="PF04909">
    <property type="entry name" value="Amidohydro_2"/>
    <property type="match status" value="1"/>
</dbReference>
<dbReference type="InterPro" id="IPR052358">
    <property type="entry name" value="Aro_Compnd_Degr_Hydrolases"/>
</dbReference>
<evidence type="ECO:0000259" key="1">
    <source>
        <dbReference type="Pfam" id="PF04909"/>
    </source>
</evidence>
<dbReference type="PANTHER" id="PTHR35563">
    <property type="entry name" value="BARREL METAL-DEPENDENT HYDROLASE, PUTATIVE (AFU_ORTHOLOGUE AFUA_1G16240)-RELATED"/>
    <property type="match status" value="1"/>
</dbReference>
<evidence type="ECO:0000313" key="2">
    <source>
        <dbReference type="EMBL" id="CAD6545278.1"/>
    </source>
</evidence>
<evidence type="ECO:0000313" key="3">
    <source>
        <dbReference type="Proteomes" id="UP000656319"/>
    </source>
</evidence>
<proteinExistence type="predicted"/>
<dbReference type="EMBL" id="CAJHCQ010000011">
    <property type="protein sequence ID" value="CAD6545278.1"/>
    <property type="molecule type" value="Genomic_DNA"/>
</dbReference>
<protein>
    <submittedName>
        <fullName evidence="2">4-sulfomuconolactone hydrolase</fullName>
        <ecNumber evidence="2">3.1.1.92</ecNumber>
    </submittedName>
</protein>
<dbReference type="SUPFAM" id="SSF51556">
    <property type="entry name" value="Metallo-dependent hydrolases"/>
    <property type="match status" value="1"/>
</dbReference>
<dbReference type="GO" id="GO:0102998">
    <property type="term" value="F:4-sulfomuconolactone hydrolase activity"/>
    <property type="evidence" value="ECO:0007669"/>
    <property type="project" value="UniProtKB-EC"/>
</dbReference>
<accession>A0ABM8NVA9</accession>
<reference evidence="2 3" key="1">
    <citation type="submission" date="2020-10" db="EMBL/GenBank/DDBJ databases">
        <authorList>
            <person name="Peeters C."/>
        </authorList>
    </citation>
    <scope>NUCLEOTIDE SEQUENCE [LARGE SCALE GENOMIC DNA]</scope>
    <source>
        <strain evidence="2 3">LMG 27952</strain>
    </source>
</reference>
<name>A0ABM8NVA9_9BURK</name>
<dbReference type="Proteomes" id="UP000656319">
    <property type="component" value="Unassembled WGS sequence"/>
</dbReference>
<comment type="caution">
    <text evidence="2">The sequence shown here is derived from an EMBL/GenBank/DDBJ whole genome shotgun (WGS) entry which is preliminary data.</text>
</comment>
<dbReference type="InterPro" id="IPR032466">
    <property type="entry name" value="Metal_Hydrolase"/>
</dbReference>
<keyword evidence="2" id="KW-0378">Hydrolase</keyword>
<dbReference type="Gene3D" id="3.20.20.140">
    <property type="entry name" value="Metal-dependent hydrolases"/>
    <property type="match status" value="1"/>
</dbReference>
<gene>
    <name evidence="2" type="ORF">LMG27952_04285</name>
</gene>
<sequence length="291" mass="32488">MDREQHVHTIDTPKARIQAPAFACDSHIHIYDRRFAASPGNGAHIVDRATVEDYRRVQERTGTQRTVIVTPRPYGTDNCVTVDAIRQLGIDNARGVAVLRPDVSDTELDMLDRGGIRGIRFTLYTPHQAVVTFDMVEPLARRIAELGWHVQLHWTADQIVEHEALLTRLPCKMVFDHLARLPPPVGTSHPAYGVVRRLAASGRVWVKLSGAYLDSQVGLAGGYADLAETTRAWAALLPQRTVWGSDWPHVTETHKPDTAAIFDLLGTWVEDEAARKRILVDNPAELYGFAR</sequence>
<dbReference type="EC" id="3.1.1.92" evidence="2"/>
<dbReference type="InterPro" id="IPR006680">
    <property type="entry name" value="Amidohydro-rel"/>
</dbReference>
<dbReference type="PANTHER" id="PTHR35563:SF2">
    <property type="entry name" value="BARREL METAL-DEPENDENT HYDROLASE, PUTATIVE (AFU_ORTHOLOGUE AFUA_1G16240)-RELATED"/>
    <property type="match status" value="1"/>
</dbReference>
<feature type="domain" description="Amidohydrolase-related" evidence="1">
    <location>
        <begin position="24"/>
        <end position="289"/>
    </location>
</feature>